<proteinExistence type="predicted"/>
<evidence type="ECO:0000313" key="1">
    <source>
        <dbReference type="EMBL" id="CUV02671.1"/>
    </source>
</evidence>
<accession>A0A160V9B5</accession>
<sequence length="50" mass="5524">MTHVEVAAENVLCTADLPVSVTDIRLGDDFEGGRNYSVFVNGEEYIFTTK</sequence>
<name>A0A160V9B5_9ZZZZ</name>
<reference evidence="1" key="1">
    <citation type="submission" date="2015-10" db="EMBL/GenBank/DDBJ databases">
        <authorList>
            <person name="Gilbert D.G."/>
        </authorList>
    </citation>
    <scope>NUCLEOTIDE SEQUENCE</scope>
</reference>
<dbReference type="EMBL" id="FAXA01000286">
    <property type="protein sequence ID" value="CUV02671.1"/>
    <property type="molecule type" value="Genomic_DNA"/>
</dbReference>
<protein>
    <submittedName>
        <fullName evidence="1">Uncharacterized protein</fullName>
    </submittedName>
</protein>
<gene>
    <name evidence="1" type="ORF">MGWOODY_Clf1525</name>
</gene>
<dbReference type="AlphaFoldDB" id="A0A160V9B5"/>
<organism evidence="1">
    <name type="scientific">hydrothermal vent metagenome</name>
    <dbReference type="NCBI Taxonomy" id="652676"/>
    <lineage>
        <taxon>unclassified sequences</taxon>
        <taxon>metagenomes</taxon>
        <taxon>ecological metagenomes</taxon>
    </lineage>
</organism>